<keyword evidence="3" id="KW-1003">Cell membrane</keyword>
<reference evidence="8 9" key="1">
    <citation type="submission" date="2022-03" db="EMBL/GenBank/DDBJ databases">
        <title>Pseudonocardia alaer sp. nov., a novel actinomycete isolated from reed forest soil.</title>
        <authorList>
            <person name="Wang L."/>
        </authorList>
    </citation>
    <scope>NUCLEOTIDE SEQUENCE [LARGE SCALE GENOMIC DNA]</scope>
    <source>
        <strain evidence="8 9">Y-16303</strain>
        <plasmid evidence="8">unnamed</plasmid>
    </source>
</reference>
<dbReference type="InterPro" id="IPR003317">
    <property type="entry name" value="Cyt-d_oxidase_su2"/>
</dbReference>
<keyword evidence="9" id="KW-1185">Reference proteome</keyword>
<accession>A0ABS9T700</accession>
<evidence type="ECO:0000256" key="6">
    <source>
        <dbReference type="ARBA" id="ARBA00023136"/>
    </source>
</evidence>
<protein>
    <submittedName>
        <fullName evidence="8">Cytochrome d ubiquinol oxidase subunit II</fullName>
    </submittedName>
</protein>
<evidence type="ECO:0000256" key="4">
    <source>
        <dbReference type="ARBA" id="ARBA00022692"/>
    </source>
</evidence>
<comment type="similarity">
    <text evidence="2">Belongs to the cytochrome ubiquinol oxidase subunit 2 family.</text>
</comment>
<evidence type="ECO:0000313" key="9">
    <source>
        <dbReference type="Proteomes" id="UP001299970"/>
    </source>
</evidence>
<dbReference type="Pfam" id="PF02322">
    <property type="entry name" value="Cyt_bd_oxida_II"/>
    <property type="match status" value="1"/>
</dbReference>
<keyword evidence="5 7" id="KW-1133">Transmembrane helix</keyword>
<evidence type="ECO:0000256" key="5">
    <source>
        <dbReference type="ARBA" id="ARBA00022989"/>
    </source>
</evidence>
<feature type="transmembrane region" description="Helical" evidence="7">
    <location>
        <begin position="302"/>
        <end position="328"/>
    </location>
</feature>
<keyword evidence="6 7" id="KW-0472">Membrane</keyword>
<organism evidence="8 9">
    <name type="scientific">Pseudonocardia alaniniphila</name>
    <dbReference type="NCBI Taxonomy" id="75291"/>
    <lineage>
        <taxon>Bacteria</taxon>
        <taxon>Bacillati</taxon>
        <taxon>Actinomycetota</taxon>
        <taxon>Actinomycetes</taxon>
        <taxon>Pseudonocardiales</taxon>
        <taxon>Pseudonocardiaceae</taxon>
        <taxon>Pseudonocardia</taxon>
    </lineage>
</organism>
<feature type="transmembrane region" description="Helical" evidence="7">
    <location>
        <begin position="7"/>
        <end position="27"/>
    </location>
</feature>
<dbReference type="PANTHER" id="PTHR43141">
    <property type="entry name" value="CYTOCHROME BD2 SUBUNIT II"/>
    <property type="match status" value="1"/>
</dbReference>
<keyword evidence="4 7" id="KW-0812">Transmembrane</keyword>
<evidence type="ECO:0000313" key="8">
    <source>
        <dbReference type="EMBL" id="MCH6164312.1"/>
    </source>
</evidence>
<geneLocation type="plasmid" evidence="8">
    <name>unnamed</name>
</geneLocation>
<evidence type="ECO:0000256" key="3">
    <source>
        <dbReference type="ARBA" id="ARBA00022475"/>
    </source>
</evidence>
<evidence type="ECO:0000256" key="1">
    <source>
        <dbReference type="ARBA" id="ARBA00004651"/>
    </source>
</evidence>
<proteinExistence type="inferred from homology"/>
<comment type="subcellular location">
    <subcellularLocation>
        <location evidence="1">Cell membrane</location>
        <topology evidence="1">Multi-pass membrane protein</topology>
    </subcellularLocation>
</comment>
<evidence type="ECO:0000256" key="2">
    <source>
        <dbReference type="ARBA" id="ARBA00007543"/>
    </source>
</evidence>
<feature type="transmembrane region" description="Helical" evidence="7">
    <location>
        <begin position="263"/>
        <end position="282"/>
    </location>
</feature>
<dbReference type="RefSeq" id="WP_241034515.1">
    <property type="nucleotide sequence ID" value="NZ_BAAAJF010000034.1"/>
</dbReference>
<feature type="transmembrane region" description="Helical" evidence="7">
    <location>
        <begin position="163"/>
        <end position="185"/>
    </location>
</feature>
<sequence>MTPSPELFAVAVLLFVAIAAYALFAGADFGGGIWDLLAGGDTRGARPREAIDISVTPVWEGNHVWSIFVLVILWTAFPPAFAAIMTALFVPIALALLGIFFRGIGFAFRHEAQRLHMQRLNGAIFAISSLMAPFFLGAVIGAVTTGAVPPRPAGEIPGAWTSTTALVTGGLFVATCAYIGAIYLVVDSEHRGDPEMARYFSHRALAAGVVTGVLAAVNLLLMQASAPYVYDRLVGPALPLLVVSVVAGVAALVLVVLRRSPHILRICAGLAVAAVVAGWGWAQYPWLLPGSMTLLQGAAPSATLWTELAITGLAVVLVFPAFGWLYWLQQHGRLHETKPHEGLHLATAVAGEPLTAPASPAPAQREHKVVATVLIATVATELVRQLLQRRRNRRG</sequence>
<feature type="transmembrane region" description="Helical" evidence="7">
    <location>
        <begin position="205"/>
        <end position="225"/>
    </location>
</feature>
<gene>
    <name evidence="8" type="ORF">MMF94_01350</name>
</gene>
<name>A0ABS9T700_9PSEU</name>
<keyword evidence="8" id="KW-0614">Plasmid</keyword>
<evidence type="ECO:0000256" key="7">
    <source>
        <dbReference type="SAM" id="Phobius"/>
    </source>
</evidence>
<comment type="caution">
    <text evidence="8">The sequence shown here is derived from an EMBL/GenBank/DDBJ whole genome shotgun (WGS) entry which is preliminary data.</text>
</comment>
<feature type="transmembrane region" description="Helical" evidence="7">
    <location>
        <begin position="237"/>
        <end position="256"/>
    </location>
</feature>
<feature type="transmembrane region" description="Helical" evidence="7">
    <location>
        <begin position="120"/>
        <end position="143"/>
    </location>
</feature>
<feature type="transmembrane region" description="Helical" evidence="7">
    <location>
        <begin position="67"/>
        <end position="100"/>
    </location>
</feature>
<dbReference type="PANTHER" id="PTHR43141:SF4">
    <property type="entry name" value="CYTOCHROME BD2 SUBUNIT II"/>
    <property type="match status" value="1"/>
</dbReference>
<dbReference type="Proteomes" id="UP001299970">
    <property type="component" value="Unassembled WGS sequence"/>
</dbReference>
<dbReference type="EMBL" id="JAKXMK010000002">
    <property type="protein sequence ID" value="MCH6164312.1"/>
    <property type="molecule type" value="Genomic_DNA"/>
</dbReference>